<dbReference type="GO" id="GO:0016787">
    <property type="term" value="F:hydrolase activity"/>
    <property type="evidence" value="ECO:0007669"/>
    <property type="project" value="UniProtKB-KW"/>
</dbReference>
<name>A0ABU8QL84_9RHOB</name>
<dbReference type="Proteomes" id="UP001368270">
    <property type="component" value="Unassembled WGS sequence"/>
</dbReference>
<keyword evidence="9" id="KW-1185">Reference proteome</keyword>
<evidence type="ECO:0000256" key="6">
    <source>
        <dbReference type="ARBA" id="ARBA00023295"/>
    </source>
</evidence>
<dbReference type="PROSITE" id="PS51257">
    <property type="entry name" value="PROKAR_LIPOPROTEIN"/>
    <property type="match status" value="1"/>
</dbReference>
<dbReference type="Pfam" id="PF07335">
    <property type="entry name" value="Glyco_hydro_75"/>
    <property type="match status" value="1"/>
</dbReference>
<evidence type="ECO:0000313" key="8">
    <source>
        <dbReference type="EMBL" id="MEJ5220167.1"/>
    </source>
</evidence>
<gene>
    <name evidence="8" type="ORF">WG622_18075</name>
</gene>
<dbReference type="InterPro" id="IPR009939">
    <property type="entry name" value="Chitosanase_fungal"/>
</dbReference>
<evidence type="ECO:0000256" key="5">
    <source>
        <dbReference type="ARBA" id="ARBA00023277"/>
    </source>
</evidence>
<keyword evidence="6" id="KW-0326">Glycosidase</keyword>
<protein>
    <submittedName>
        <fullName evidence="8">Glycoside hydrolase family 75 protein</fullName>
    </submittedName>
</protein>
<dbReference type="RefSeq" id="WP_339404773.1">
    <property type="nucleotide sequence ID" value="NZ_JBBGAZ010000018.1"/>
</dbReference>
<comment type="caution">
    <text evidence="8">The sequence shown here is derived from an EMBL/GenBank/DDBJ whole genome shotgun (WGS) entry which is preliminary data.</text>
</comment>
<evidence type="ECO:0000256" key="1">
    <source>
        <dbReference type="ARBA" id="ARBA00004613"/>
    </source>
</evidence>
<evidence type="ECO:0000256" key="7">
    <source>
        <dbReference type="ARBA" id="ARBA00023326"/>
    </source>
</evidence>
<dbReference type="EMBL" id="JBBGAZ010000018">
    <property type="protein sequence ID" value="MEJ5220167.1"/>
    <property type="molecule type" value="Genomic_DNA"/>
</dbReference>
<evidence type="ECO:0000256" key="4">
    <source>
        <dbReference type="ARBA" id="ARBA00022801"/>
    </source>
</evidence>
<keyword evidence="5" id="KW-0119">Carbohydrate metabolism</keyword>
<organism evidence="8 9">
    <name type="scientific">Cognatishimia coralii</name>
    <dbReference type="NCBI Taxonomy" id="3083254"/>
    <lineage>
        <taxon>Bacteria</taxon>
        <taxon>Pseudomonadati</taxon>
        <taxon>Pseudomonadota</taxon>
        <taxon>Alphaproteobacteria</taxon>
        <taxon>Rhodobacterales</taxon>
        <taxon>Paracoccaceae</taxon>
        <taxon>Cognatishimia</taxon>
    </lineage>
</organism>
<keyword evidence="4 8" id="KW-0378">Hydrolase</keyword>
<evidence type="ECO:0000313" key="9">
    <source>
        <dbReference type="Proteomes" id="UP001368270"/>
    </source>
</evidence>
<reference evidence="8 9" key="1">
    <citation type="submission" date="2024-03" db="EMBL/GenBank/DDBJ databases">
        <title>Cognatishimia coralii sp. nov., a marine bacterium isolated from coral surrounding seawater.</title>
        <authorList>
            <person name="Liu X."/>
            <person name="Liu S."/>
            <person name="Sun H."/>
            <person name="Zhang Y."/>
        </authorList>
    </citation>
    <scope>NUCLEOTIDE SEQUENCE [LARGE SCALE GENOMIC DNA]</scope>
    <source>
        <strain evidence="8 9">D5M38</strain>
    </source>
</reference>
<accession>A0ABU8QL84</accession>
<proteinExistence type="predicted"/>
<keyword evidence="3" id="KW-0732">Signal</keyword>
<sequence>MLRAIIYSFSAIALAGCINSSTTEAEHFENSVTSGQEYAKPSREPILVDYASQFQRCDRENIFNGRQMKGNKRCRHPNPRRRDLNMLDGFYRLEGTAISFKAKMSVDVDGGYPPCAGVKGATDQCPTTYRYKSLSPGDENLPKWRRTYVTSDLVPYVVIPYDSLKSGRPNDRESREFRDNTGVQIGDVGVVVFEDKVIPVLVADGGPHNKIGEGSLALFDALGHTRCAERVANDPKFCAKVKNYSLGKTVEYILFPNSSINGLTPSNTNQLVRKKAIQLYNDLFQ</sequence>
<evidence type="ECO:0000256" key="3">
    <source>
        <dbReference type="ARBA" id="ARBA00022729"/>
    </source>
</evidence>
<keyword evidence="2" id="KW-0964">Secreted</keyword>
<evidence type="ECO:0000256" key="2">
    <source>
        <dbReference type="ARBA" id="ARBA00022525"/>
    </source>
</evidence>
<keyword evidence="7" id="KW-0624">Polysaccharide degradation</keyword>
<comment type="subcellular location">
    <subcellularLocation>
        <location evidence="1">Secreted</location>
    </subcellularLocation>
</comment>